<comment type="similarity">
    <text evidence="1">Belongs to the HupF/HypC family.</text>
</comment>
<organism evidence="2 3">
    <name type="scientific">Bathymodiolus thermophilus thioautotrophic gill symbiont</name>
    <dbReference type="NCBI Taxonomy" id="2360"/>
    <lineage>
        <taxon>Bacteria</taxon>
        <taxon>Pseudomonadati</taxon>
        <taxon>Pseudomonadota</taxon>
        <taxon>Gammaproteobacteria</taxon>
        <taxon>sulfur-oxidizing symbionts</taxon>
    </lineage>
</organism>
<sequence length="102" mass="11055">MCIGIPMQVIDPVSDTFALCQNNGVNNKINMQLVGPQITGTWVLVFIDAAREVISAARAKEIDAALKAVSLATQGSEDDRVQALFGDLINREPINPFLNNDK</sequence>
<dbReference type="GO" id="GO:0051604">
    <property type="term" value="P:protein maturation"/>
    <property type="evidence" value="ECO:0007669"/>
    <property type="project" value="TreeGrafter"/>
</dbReference>
<dbReference type="Gene3D" id="2.30.30.140">
    <property type="match status" value="1"/>
</dbReference>
<dbReference type="PROSITE" id="PS01097">
    <property type="entry name" value="HUPF_HYPC"/>
    <property type="match status" value="1"/>
</dbReference>
<dbReference type="GO" id="GO:0005506">
    <property type="term" value="F:iron ion binding"/>
    <property type="evidence" value="ECO:0007669"/>
    <property type="project" value="TreeGrafter"/>
</dbReference>
<dbReference type="SUPFAM" id="SSF159127">
    <property type="entry name" value="HupF/HypC-like"/>
    <property type="match status" value="1"/>
</dbReference>
<dbReference type="InterPro" id="IPR001109">
    <property type="entry name" value="Hydrogenase_HupF/HypC"/>
</dbReference>
<dbReference type="Proteomes" id="UP000278334">
    <property type="component" value="Chromosome"/>
</dbReference>
<dbReference type="KEGG" id="bthg:MS2017_2025"/>
<dbReference type="InterPro" id="IPR019812">
    <property type="entry name" value="Hydgase_assmbl_chp_CS"/>
</dbReference>
<dbReference type="GO" id="GO:1902670">
    <property type="term" value="F:carbon dioxide binding"/>
    <property type="evidence" value="ECO:0007669"/>
    <property type="project" value="TreeGrafter"/>
</dbReference>
<dbReference type="Pfam" id="PF01455">
    <property type="entry name" value="HupF_HypC"/>
    <property type="match status" value="1"/>
</dbReference>
<reference evidence="2 3" key="1">
    <citation type="submission" date="2017-11" db="EMBL/GenBank/DDBJ databases">
        <title>Genome sequence of the bacterial symbiont EPR9N from a vent mussel Bathymodiolus thermophilus.</title>
        <authorList>
            <person name="Won Y.-J."/>
        </authorList>
    </citation>
    <scope>NUCLEOTIDE SEQUENCE [LARGE SCALE GENOMIC DNA]</scope>
    <source>
        <strain evidence="2 3">EPR9N</strain>
    </source>
</reference>
<evidence type="ECO:0000256" key="1">
    <source>
        <dbReference type="ARBA" id="ARBA00006018"/>
    </source>
</evidence>
<gene>
    <name evidence="2" type="ORF">MS2017_2025</name>
</gene>
<dbReference type="AlphaFoldDB" id="A0A3G3IPB6"/>
<proteinExistence type="inferred from homology"/>
<dbReference type="EMBL" id="CP024634">
    <property type="protein sequence ID" value="AYQ57683.1"/>
    <property type="molecule type" value="Genomic_DNA"/>
</dbReference>
<dbReference type="PANTHER" id="PTHR35177">
    <property type="entry name" value="HYDROGENASE MATURATION FACTOR HYBG"/>
    <property type="match status" value="1"/>
</dbReference>
<dbReference type="RefSeq" id="WP_122952095.1">
    <property type="nucleotide sequence ID" value="NZ_CP024634.1"/>
</dbReference>
<dbReference type="NCBIfam" id="TIGR00074">
    <property type="entry name" value="hypC_hupF"/>
    <property type="match status" value="1"/>
</dbReference>
<evidence type="ECO:0000313" key="3">
    <source>
        <dbReference type="Proteomes" id="UP000278334"/>
    </source>
</evidence>
<accession>A0A3G3IPB6</accession>
<dbReference type="PANTHER" id="PTHR35177:SF1">
    <property type="entry name" value="HYDROGENASE MATURATION FACTOR HYPC"/>
    <property type="match status" value="1"/>
</dbReference>
<evidence type="ECO:0000313" key="2">
    <source>
        <dbReference type="EMBL" id="AYQ57683.1"/>
    </source>
</evidence>
<dbReference type="PRINTS" id="PR00445">
    <property type="entry name" value="HUPFHYPC"/>
</dbReference>
<protein>
    <submittedName>
        <fullName evidence="2">Hydrogenase assembly chaperone HypC/HupF</fullName>
    </submittedName>
</protein>
<name>A0A3G3IPB6_9GAMM</name>